<feature type="chain" id="PRO_5043318363" description="Secreted protein" evidence="2">
    <location>
        <begin position="20"/>
        <end position="94"/>
    </location>
</feature>
<protein>
    <recommendedName>
        <fullName evidence="5">Secreted protein</fullName>
    </recommendedName>
</protein>
<evidence type="ECO:0000256" key="2">
    <source>
        <dbReference type="SAM" id="SignalP"/>
    </source>
</evidence>
<dbReference type="AlphaFoldDB" id="A0AAW2FPB2"/>
<comment type="caution">
    <text evidence="3">The sequence shown here is derived from an EMBL/GenBank/DDBJ whole genome shotgun (WGS) entry which is preliminary data.</text>
</comment>
<keyword evidence="2" id="KW-0732">Signal</keyword>
<evidence type="ECO:0000256" key="1">
    <source>
        <dbReference type="SAM" id="MobiDB-lite"/>
    </source>
</evidence>
<dbReference type="EMBL" id="JADYXP020000010">
    <property type="protein sequence ID" value="KAL0115957.1"/>
    <property type="molecule type" value="Genomic_DNA"/>
</dbReference>
<proteinExistence type="predicted"/>
<keyword evidence="4" id="KW-1185">Reference proteome</keyword>
<gene>
    <name evidence="3" type="ORF">PUN28_011078</name>
</gene>
<name>A0AAW2FPB2_9HYME</name>
<reference evidence="3 4" key="1">
    <citation type="submission" date="2023-03" db="EMBL/GenBank/DDBJ databases">
        <title>High recombination rates correlate with genetic variation in Cardiocondyla obscurior ants.</title>
        <authorList>
            <person name="Errbii M."/>
        </authorList>
    </citation>
    <scope>NUCLEOTIDE SEQUENCE [LARGE SCALE GENOMIC DNA]</scope>
    <source>
        <strain evidence="3">Alpha-2009</strain>
        <tissue evidence="3">Whole body</tissue>
    </source>
</reference>
<feature type="signal peptide" evidence="2">
    <location>
        <begin position="1"/>
        <end position="19"/>
    </location>
</feature>
<evidence type="ECO:0000313" key="4">
    <source>
        <dbReference type="Proteomes" id="UP001430953"/>
    </source>
</evidence>
<feature type="region of interest" description="Disordered" evidence="1">
    <location>
        <begin position="57"/>
        <end position="82"/>
    </location>
</feature>
<evidence type="ECO:0008006" key="5">
    <source>
        <dbReference type="Google" id="ProtNLM"/>
    </source>
</evidence>
<organism evidence="3 4">
    <name type="scientific">Cardiocondyla obscurior</name>
    <dbReference type="NCBI Taxonomy" id="286306"/>
    <lineage>
        <taxon>Eukaryota</taxon>
        <taxon>Metazoa</taxon>
        <taxon>Ecdysozoa</taxon>
        <taxon>Arthropoda</taxon>
        <taxon>Hexapoda</taxon>
        <taxon>Insecta</taxon>
        <taxon>Pterygota</taxon>
        <taxon>Neoptera</taxon>
        <taxon>Endopterygota</taxon>
        <taxon>Hymenoptera</taxon>
        <taxon>Apocrita</taxon>
        <taxon>Aculeata</taxon>
        <taxon>Formicoidea</taxon>
        <taxon>Formicidae</taxon>
        <taxon>Myrmicinae</taxon>
        <taxon>Cardiocondyla</taxon>
    </lineage>
</organism>
<feature type="compositionally biased region" description="Basic and acidic residues" evidence="1">
    <location>
        <begin position="58"/>
        <end position="67"/>
    </location>
</feature>
<dbReference type="Proteomes" id="UP001430953">
    <property type="component" value="Unassembled WGS sequence"/>
</dbReference>
<sequence>MRVNFVAAIVLLLPSSMFPLRKLFRELASYRRKYTGVITRDISHFARRAACSPATFAAREREREGKAKNPRTFSDNDGKKIAHMPPIPRLVLRV</sequence>
<evidence type="ECO:0000313" key="3">
    <source>
        <dbReference type="EMBL" id="KAL0115957.1"/>
    </source>
</evidence>
<accession>A0AAW2FPB2</accession>